<feature type="transmembrane region" description="Helical" evidence="10">
    <location>
        <begin position="30"/>
        <end position="50"/>
    </location>
</feature>
<dbReference type="GO" id="GO:0005886">
    <property type="term" value="C:plasma membrane"/>
    <property type="evidence" value="ECO:0007669"/>
    <property type="project" value="UniProtKB-SubCell"/>
</dbReference>
<dbReference type="InterPro" id="IPR034294">
    <property type="entry name" value="Aquaporin_transptr"/>
</dbReference>
<protein>
    <submittedName>
        <fullName evidence="11">Transporter, major intrinsic protein (MIP) family protein</fullName>
    </submittedName>
</protein>
<dbReference type="PANTHER" id="PTHR19139">
    <property type="entry name" value="AQUAPORIN TRANSPORTER"/>
    <property type="match status" value="1"/>
</dbReference>
<evidence type="ECO:0000313" key="12">
    <source>
        <dbReference type="Proteomes" id="UP000004946"/>
    </source>
</evidence>
<feature type="compositionally biased region" description="Basic and acidic residues" evidence="9">
    <location>
        <begin position="305"/>
        <end position="323"/>
    </location>
</feature>
<dbReference type="KEGG" id="pdo:PSDT_0799"/>
<comment type="similarity">
    <text evidence="2 8">Belongs to the MIP/aquaporin (TC 1.A.8) family.</text>
</comment>
<dbReference type="eggNOG" id="COG0580">
    <property type="taxonomic scope" value="Bacteria"/>
</dbReference>
<feature type="transmembrane region" description="Helical" evidence="10">
    <location>
        <begin position="169"/>
        <end position="188"/>
    </location>
</feature>
<dbReference type="InterPro" id="IPR000425">
    <property type="entry name" value="MIP"/>
</dbReference>
<dbReference type="Pfam" id="PF00230">
    <property type="entry name" value="MIP"/>
    <property type="match status" value="1"/>
</dbReference>
<evidence type="ECO:0000256" key="3">
    <source>
        <dbReference type="ARBA" id="ARBA00022448"/>
    </source>
</evidence>
<feature type="transmembrane region" description="Helical" evidence="10">
    <location>
        <begin position="251"/>
        <end position="271"/>
    </location>
</feature>
<accession>E6JYK1</accession>
<feature type="compositionally biased region" description="Acidic residues" evidence="9">
    <location>
        <begin position="290"/>
        <end position="304"/>
    </location>
</feature>
<dbReference type="RefSeq" id="WP_006289218.1">
    <property type="nucleotide sequence ID" value="NZ_AP012333.1"/>
</dbReference>
<dbReference type="HOGENOM" id="CLU_057061_0_0_11"/>
<evidence type="ECO:0000256" key="7">
    <source>
        <dbReference type="ARBA" id="ARBA00023136"/>
    </source>
</evidence>
<keyword evidence="4" id="KW-1003">Cell membrane</keyword>
<keyword evidence="5 8" id="KW-0812">Transmembrane</keyword>
<keyword evidence="6 10" id="KW-1133">Transmembrane helix</keyword>
<dbReference type="EMBL" id="AEON01000001">
    <property type="protein sequence ID" value="EFT83828.1"/>
    <property type="molecule type" value="Genomic_DNA"/>
</dbReference>
<keyword evidence="7 10" id="KW-0472">Membrane</keyword>
<gene>
    <name evidence="11" type="ORF">HMPREF0620_0833</name>
</gene>
<dbReference type="PROSITE" id="PS00221">
    <property type="entry name" value="MIP"/>
    <property type="match status" value="1"/>
</dbReference>
<comment type="subcellular location">
    <subcellularLocation>
        <location evidence="1">Cell membrane</location>
        <topology evidence="1">Multi-pass membrane protein</topology>
    </subcellularLocation>
</comment>
<feature type="transmembrane region" description="Helical" evidence="10">
    <location>
        <begin position="56"/>
        <end position="77"/>
    </location>
</feature>
<reference evidence="11 12" key="1">
    <citation type="submission" date="2010-12" db="EMBL/GenBank/DDBJ databases">
        <authorList>
            <person name="Muzny D."/>
            <person name="Qin X."/>
            <person name="Buhay C."/>
            <person name="Dugan-Rocha S."/>
            <person name="Ding Y."/>
            <person name="Chen G."/>
            <person name="Hawes A."/>
            <person name="Holder M."/>
            <person name="Jhangiani S."/>
            <person name="Johnson A."/>
            <person name="Khan Z."/>
            <person name="Li Z."/>
            <person name="Liu W."/>
            <person name="Liu X."/>
            <person name="Perez L."/>
            <person name="Shen H."/>
            <person name="Wang Q."/>
            <person name="Watt J."/>
            <person name="Xi L."/>
            <person name="Xin Y."/>
            <person name="Zhou J."/>
            <person name="Deng J."/>
            <person name="Jiang H."/>
            <person name="Liu Y."/>
            <person name="Qu J."/>
            <person name="Song X.-Z."/>
            <person name="Zhang L."/>
            <person name="Villasana D."/>
            <person name="Johnson A."/>
            <person name="Liu J."/>
            <person name="Liyanage D."/>
            <person name="Lorensuhewa L."/>
            <person name="Robinson T."/>
            <person name="Song A."/>
            <person name="Song B.-B."/>
            <person name="Dinh H."/>
            <person name="Thornton R."/>
            <person name="Coyle M."/>
            <person name="Francisco L."/>
            <person name="Jackson L."/>
            <person name="Javaid M."/>
            <person name="Korchina V."/>
            <person name="Kovar C."/>
            <person name="Mata R."/>
            <person name="Mathew T."/>
            <person name="Ngo R."/>
            <person name="Nguyen L."/>
            <person name="Nguyen N."/>
            <person name="Okwuonu G."/>
            <person name="Ongeri F."/>
            <person name="Pham C."/>
            <person name="Simmons D."/>
            <person name="Wilczek-Boney K."/>
            <person name="Hale W."/>
            <person name="Jakkamsetti A."/>
            <person name="Pham P."/>
            <person name="Ruth R."/>
            <person name="San Lucas F."/>
            <person name="Warren J."/>
            <person name="Zhang J."/>
            <person name="Zhao Z."/>
            <person name="Zhou C."/>
            <person name="Zhu D."/>
            <person name="Lee S."/>
            <person name="Bess C."/>
            <person name="Blankenburg K."/>
            <person name="Forbes L."/>
            <person name="Fu Q."/>
            <person name="Gubbala S."/>
            <person name="Hirani K."/>
            <person name="Jayaseelan J.C."/>
            <person name="Lara F."/>
            <person name="Munidasa M."/>
            <person name="Palculict T."/>
            <person name="Patil S."/>
            <person name="Pu L.-L."/>
            <person name="Saada N."/>
            <person name="Tang L."/>
            <person name="Weissenberger G."/>
            <person name="Zhu Y."/>
            <person name="Hemphill L."/>
            <person name="Shang Y."/>
            <person name="Youmans B."/>
            <person name="Ayvaz T."/>
            <person name="Ross M."/>
            <person name="Santibanez J."/>
            <person name="Aqrawi P."/>
            <person name="Gross S."/>
            <person name="Joshi V."/>
            <person name="Fowler G."/>
            <person name="Nazareth L."/>
            <person name="Reid J."/>
            <person name="Worley K."/>
            <person name="Petrosino J."/>
            <person name="Highlander S."/>
            <person name="Gibbs R."/>
        </authorList>
    </citation>
    <scope>NUCLEOTIDE SEQUENCE [LARGE SCALE GENOMIC DNA]</scope>
    <source>
        <strain evidence="11 12">DSM 10105</strain>
    </source>
</reference>
<dbReference type="PATRIC" id="fig|864564.6.peg.880"/>
<keyword evidence="3 8" id="KW-0813">Transport</keyword>
<dbReference type="InterPro" id="IPR023271">
    <property type="entry name" value="Aquaporin-like"/>
</dbReference>
<comment type="caution">
    <text evidence="11">The sequence shown here is derived from an EMBL/GenBank/DDBJ whole genome shotgun (WGS) entry which is preliminary data.</text>
</comment>
<dbReference type="Proteomes" id="UP000004946">
    <property type="component" value="Chromosome"/>
</dbReference>
<sequence length="380" mass="39928">MSDIADNTLDRSVSKEPVPFTLFARAGAEFLGSFMVFTAIFVVTAILPAASTSVVALLLIISLMAAMAYGAVSALFGRISGGQINPAVTFAAALASRIGWLDALVYIIAQLLGGLASAAAVAFTLPESSADKSAINLLLSYMTNIYDQGSKSSLAIPTAYANFRMTFGMGWSILLECMSLVLIIGVYMANSDERGLGKRWYPLGMGLAYGFGTMLTFGFDHASLNPAKATGIAIMAKLRGLTDPNPLPQLWVFWLVPLLAAALVAFVVIVYSSVHANDAAIYAEISQEPFDQEDEDSSFEGDQDQDGRKDQAATTAKADKNADSDSVETKPTFDSIVVEAGKPQADDQAEGRSDASDESSGPVSSASDSAGDPSSDGLAF</sequence>
<feature type="transmembrane region" description="Helical" evidence="10">
    <location>
        <begin position="98"/>
        <end position="123"/>
    </location>
</feature>
<dbReference type="Gene3D" id="1.20.1080.10">
    <property type="entry name" value="Glycerol uptake facilitator protein"/>
    <property type="match status" value="1"/>
</dbReference>
<evidence type="ECO:0000256" key="6">
    <source>
        <dbReference type="ARBA" id="ARBA00022989"/>
    </source>
</evidence>
<proteinExistence type="inferred from homology"/>
<evidence type="ECO:0000256" key="5">
    <source>
        <dbReference type="ARBA" id="ARBA00022692"/>
    </source>
</evidence>
<keyword evidence="12" id="KW-1185">Reference proteome</keyword>
<dbReference type="GO" id="GO:0015250">
    <property type="term" value="F:water channel activity"/>
    <property type="evidence" value="ECO:0007669"/>
    <property type="project" value="TreeGrafter"/>
</dbReference>
<feature type="compositionally biased region" description="Low complexity" evidence="9">
    <location>
        <begin position="358"/>
        <end position="380"/>
    </location>
</feature>
<evidence type="ECO:0000256" key="8">
    <source>
        <dbReference type="RuleBase" id="RU000477"/>
    </source>
</evidence>
<evidence type="ECO:0000256" key="4">
    <source>
        <dbReference type="ARBA" id="ARBA00022475"/>
    </source>
</evidence>
<feature type="region of interest" description="Disordered" evidence="9">
    <location>
        <begin position="290"/>
        <end position="380"/>
    </location>
</feature>
<evidence type="ECO:0000256" key="9">
    <source>
        <dbReference type="SAM" id="MobiDB-lite"/>
    </source>
</evidence>
<dbReference type="PANTHER" id="PTHR19139:SF199">
    <property type="entry name" value="MIP17260P"/>
    <property type="match status" value="1"/>
</dbReference>
<feature type="transmembrane region" description="Helical" evidence="10">
    <location>
        <begin position="200"/>
        <end position="219"/>
    </location>
</feature>
<evidence type="ECO:0000256" key="10">
    <source>
        <dbReference type="SAM" id="Phobius"/>
    </source>
</evidence>
<evidence type="ECO:0000256" key="2">
    <source>
        <dbReference type="ARBA" id="ARBA00006175"/>
    </source>
</evidence>
<evidence type="ECO:0000256" key="1">
    <source>
        <dbReference type="ARBA" id="ARBA00004651"/>
    </source>
</evidence>
<organism evidence="11 12">
    <name type="scientific">Parascardovia denticolens DSM 10105 = JCM 12538</name>
    <dbReference type="NCBI Taxonomy" id="864564"/>
    <lineage>
        <taxon>Bacteria</taxon>
        <taxon>Bacillati</taxon>
        <taxon>Actinomycetota</taxon>
        <taxon>Actinomycetes</taxon>
        <taxon>Bifidobacteriales</taxon>
        <taxon>Bifidobacteriaceae</taxon>
        <taxon>Parascardovia</taxon>
    </lineage>
</organism>
<dbReference type="SUPFAM" id="SSF81338">
    <property type="entry name" value="Aquaporin-like"/>
    <property type="match status" value="1"/>
</dbReference>
<dbReference type="InterPro" id="IPR022357">
    <property type="entry name" value="MIP_CS"/>
</dbReference>
<dbReference type="PRINTS" id="PR00783">
    <property type="entry name" value="MINTRINSICP"/>
</dbReference>
<evidence type="ECO:0000313" key="11">
    <source>
        <dbReference type="EMBL" id="EFT83828.1"/>
    </source>
</evidence>
<dbReference type="AlphaFoldDB" id="E6JYK1"/>
<name>E6JYK1_PARDN</name>